<comment type="caution">
    <text evidence="5">The sequence shown here is derived from an EMBL/GenBank/DDBJ whole genome shotgun (WGS) entry which is preliminary data.</text>
</comment>
<evidence type="ECO:0000256" key="3">
    <source>
        <dbReference type="ARBA" id="ARBA00022691"/>
    </source>
</evidence>
<dbReference type="EMBL" id="PVXM01000019">
    <property type="protein sequence ID" value="PRR73652.1"/>
    <property type="molecule type" value="Genomic_DNA"/>
</dbReference>
<accession>A0A2T0ATE0</accession>
<dbReference type="Pfam" id="PF13649">
    <property type="entry name" value="Methyltransf_25"/>
    <property type="match status" value="1"/>
</dbReference>
<sequence>MVNAETPLFQQADFWEKAWQEERRQSLYGRRRPDREGTGYWNRRAGHFARLAGGEEGKQRVARVLYWLGHHGGLDRNLEILDIGCGTGNYALPLARRARRVIALDPAEEMLALLKERAAKEGVTNIEAVQMTWEDVDLDKQGWRGRFDLVLALMSPGIKDTDTLKKMIAASSNACLLAGHLRQEISGREELWRKLVGGEMPAIPADVLYIFHILYAWGYCPSLEVERIVSTREMEPEQAVEEFEIFFYPHLELTPSVRRTIIDYVQSRLVNGRYLSRRDMTVGYLFWGLNLH</sequence>
<evidence type="ECO:0000256" key="2">
    <source>
        <dbReference type="ARBA" id="ARBA00022679"/>
    </source>
</evidence>
<protein>
    <submittedName>
        <fullName evidence="5">Mg-protoporphyrin IX methyl transferase</fullName>
    </submittedName>
</protein>
<keyword evidence="2 5" id="KW-0808">Transferase</keyword>
<keyword evidence="3" id="KW-0949">S-adenosyl-L-methionine</keyword>
<organism evidence="5 6">
    <name type="scientific">Neomoorella humiferrea</name>
    <dbReference type="NCBI Taxonomy" id="676965"/>
    <lineage>
        <taxon>Bacteria</taxon>
        <taxon>Bacillati</taxon>
        <taxon>Bacillota</taxon>
        <taxon>Clostridia</taxon>
        <taxon>Neomoorellales</taxon>
        <taxon>Neomoorellaceae</taxon>
        <taxon>Neomoorella</taxon>
    </lineage>
</organism>
<evidence type="ECO:0000313" key="5">
    <source>
        <dbReference type="EMBL" id="PRR73652.1"/>
    </source>
</evidence>
<proteinExistence type="predicted"/>
<gene>
    <name evidence="5" type="ORF">MOHU_11870</name>
</gene>
<dbReference type="PANTHER" id="PTHR43464">
    <property type="entry name" value="METHYLTRANSFERASE"/>
    <property type="match status" value="1"/>
</dbReference>
<reference evidence="5 6" key="1">
    <citation type="submission" date="2018-03" db="EMBL/GenBank/DDBJ databases">
        <title>Genome sequence of Moorella humiferrea DSM 23265.</title>
        <authorList>
            <person name="Poehlein A."/>
            <person name="Daniel R."/>
        </authorList>
    </citation>
    <scope>NUCLEOTIDE SEQUENCE [LARGE SCALE GENOMIC DNA]</scope>
    <source>
        <strain evidence="5 6">DSM 23265</strain>
    </source>
</reference>
<dbReference type="SUPFAM" id="SSF53335">
    <property type="entry name" value="S-adenosyl-L-methionine-dependent methyltransferases"/>
    <property type="match status" value="1"/>
</dbReference>
<evidence type="ECO:0000259" key="4">
    <source>
        <dbReference type="Pfam" id="PF13649"/>
    </source>
</evidence>
<dbReference type="GO" id="GO:0032259">
    <property type="term" value="P:methylation"/>
    <property type="evidence" value="ECO:0007669"/>
    <property type="project" value="UniProtKB-KW"/>
</dbReference>
<name>A0A2T0ATE0_9FIRM</name>
<dbReference type="PANTHER" id="PTHR43464:SF19">
    <property type="entry name" value="UBIQUINONE BIOSYNTHESIS O-METHYLTRANSFERASE, MITOCHONDRIAL"/>
    <property type="match status" value="1"/>
</dbReference>
<dbReference type="Proteomes" id="UP000238415">
    <property type="component" value="Unassembled WGS sequence"/>
</dbReference>
<dbReference type="CDD" id="cd02440">
    <property type="entry name" value="AdoMet_MTases"/>
    <property type="match status" value="1"/>
</dbReference>
<dbReference type="OrthoDB" id="9791837at2"/>
<evidence type="ECO:0000256" key="1">
    <source>
        <dbReference type="ARBA" id="ARBA00022603"/>
    </source>
</evidence>
<keyword evidence="1" id="KW-0489">Methyltransferase</keyword>
<dbReference type="AlphaFoldDB" id="A0A2T0ATE0"/>
<feature type="domain" description="Methyltransferase" evidence="4">
    <location>
        <begin position="80"/>
        <end position="167"/>
    </location>
</feature>
<dbReference type="GO" id="GO:0008168">
    <property type="term" value="F:methyltransferase activity"/>
    <property type="evidence" value="ECO:0007669"/>
    <property type="project" value="UniProtKB-KW"/>
</dbReference>
<dbReference type="InterPro" id="IPR029063">
    <property type="entry name" value="SAM-dependent_MTases_sf"/>
</dbReference>
<dbReference type="Gene3D" id="3.40.50.150">
    <property type="entry name" value="Vaccinia Virus protein VP39"/>
    <property type="match status" value="1"/>
</dbReference>
<keyword evidence="6" id="KW-1185">Reference proteome</keyword>
<dbReference type="RefSeq" id="WP_106005178.1">
    <property type="nucleotide sequence ID" value="NZ_CP136419.1"/>
</dbReference>
<dbReference type="InterPro" id="IPR041698">
    <property type="entry name" value="Methyltransf_25"/>
</dbReference>
<evidence type="ECO:0000313" key="6">
    <source>
        <dbReference type="Proteomes" id="UP000238415"/>
    </source>
</evidence>